<gene>
    <name evidence="1" type="ORF">HBN54_002095</name>
</gene>
<evidence type="ECO:0000313" key="1">
    <source>
        <dbReference type="EMBL" id="NKI89497.1"/>
    </source>
</evidence>
<evidence type="ECO:0000313" key="2">
    <source>
        <dbReference type="Proteomes" id="UP000717634"/>
    </source>
</evidence>
<dbReference type="EMBL" id="JAAVTK010000005">
    <property type="protein sequence ID" value="NKI89497.1"/>
    <property type="molecule type" value="Genomic_DNA"/>
</dbReference>
<sequence length="93" mass="10811">MFSLFTMQNQSNVRFLLGAQLEDPTAELLTFQFQQDICGEKCYSLQVPGTMLQKLGRRHLIEYVADYYLQLQPQELDRIDRNAVIMALNYAGF</sequence>
<proteinExistence type="predicted"/>
<protein>
    <submittedName>
        <fullName evidence="1">Uncharacterized protein</fullName>
    </submittedName>
</protein>
<name>A0ABX1HKD9_9BACT</name>
<keyword evidence="2" id="KW-1185">Reference proteome</keyword>
<comment type="caution">
    <text evidence="1">The sequence shown here is derived from an EMBL/GenBank/DDBJ whole genome shotgun (WGS) entry which is preliminary data.</text>
</comment>
<reference evidence="1 2" key="1">
    <citation type="submission" date="2020-03" db="EMBL/GenBank/DDBJ databases">
        <title>Genomic Encyclopedia of Type Strains, Phase IV (KMG-V): Genome sequencing to study the core and pangenomes of soil and plant-associated prokaryotes.</title>
        <authorList>
            <person name="Whitman W."/>
        </authorList>
    </citation>
    <scope>NUCLEOTIDE SEQUENCE [LARGE SCALE GENOMIC DNA]</scope>
    <source>
        <strain evidence="1 2">1B</strain>
    </source>
</reference>
<organism evidence="1 2">
    <name type="scientific">Hymenobacter artigasi</name>
    <dbReference type="NCBI Taxonomy" id="2719616"/>
    <lineage>
        <taxon>Bacteria</taxon>
        <taxon>Pseudomonadati</taxon>
        <taxon>Bacteroidota</taxon>
        <taxon>Cytophagia</taxon>
        <taxon>Cytophagales</taxon>
        <taxon>Hymenobacteraceae</taxon>
        <taxon>Hymenobacter</taxon>
    </lineage>
</organism>
<accession>A0ABX1HKD9</accession>
<dbReference type="RefSeq" id="WP_168673122.1">
    <property type="nucleotide sequence ID" value="NZ_JAAVTK010000005.1"/>
</dbReference>
<dbReference type="Proteomes" id="UP000717634">
    <property type="component" value="Unassembled WGS sequence"/>
</dbReference>